<dbReference type="GO" id="GO:0003700">
    <property type="term" value="F:DNA-binding transcription factor activity"/>
    <property type="evidence" value="ECO:0007669"/>
    <property type="project" value="InterPro"/>
</dbReference>
<dbReference type="SUPFAM" id="SSF46955">
    <property type="entry name" value="Putative DNA-binding domain"/>
    <property type="match status" value="1"/>
</dbReference>
<dbReference type="PANTHER" id="PTHR30204">
    <property type="entry name" value="REDOX-CYCLING DRUG-SENSING TRANSCRIPTIONAL ACTIVATOR SOXR"/>
    <property type="match status" value="1"/>
</dbReference>
<dbReference type="GO" id="GO:0003677">
    <property type="term" value="F:DNA binding"/>
    <property type="evidence" value="ECO:0007669"/>
    <property type="project" value="UniProtKB-KW"/>
</dbReference>
<evidence type="ECO:0000313" key="3">
    <source>
        <dbReference type="EMBL" id="AEP12645.1"/>
    </source>
</evidence>
<dbReference type="InterPro" id="IPR047057">
    <property type="entry name" value="MerR_fam"/>
</dbReference>
<keyword evidence="1" id="KW-0238">DNA-binding</keyword>
<evidence type="ECO:0000256" key="1">
    <source>
        <dbReference type="ARBA" id="ARBA00023125"/>
    </source>
</evidence>
<dbReference type="EMBL" id="CP002514">
    <property type="protein sequence ID" value="AEP12645.1"/>
    <property type="molecule type" value="Genomic_DNA"/>
</dbReference>
<dbReference type="AlphaFoldDB" id="G2LHI1"/>
<proteinExistence type="predicted"/>
<dbReference type="SMART" id="SM00422">
    <property type="entry name" value="HTH_MERR"/>
    <property type="match status" value="1"/>
</dbReference>
<gene>
    <name evidence="3" type="ordered locus">Cabther_A1899</name>
</gene>
<sequence length="150" mass="17467">MQDKAMTTRGRKQTKTRRYSIGVVAETFGIHEQTLRMYEREGLLVPSRSARNTRYYTDADLERLKCILNLTREMGVNLAGVQVILGMRDRMQEMHQNMMALLDYIREHMADHAAHALVRMPPMSLVQIEPIMSERHTTVHVVDTVHHRQP</sequence>
<dbReference type="STRING" id="981222.Cabther_A1899"/>
<dbReference type="PRINTS" id="PR00040">
    <property type="entry name" value="HTHMERR"/>
</dbReference>
<dbReference type="PROSITE" id="PS50937">
    <property type="entry name" value="HTH_MERR_2"/>
    <property type="match status" value="1"/>
</dbReference>
<dbReference type="InterPro" id="IPR009061">
    <property type="entry name" value="DNA-bd_dom_put_sf"/>
</dbReference>
<feature type="domain" description="HTH merR-type" evidence="2">
    <location>
        <begin position="18"/>
        <end position="87"/>
    </location>
</feature>
<organism evidence="3 4">
    <name type="scientific">Chloracidobacterium thermophilum (strain B)</name>
    <dbReference type="NCBI Taxonomy" id="981222"/>
    <lineage>
        <taxon>Bacteria</taxon>
        <taxon>Pseudomonadati</taxon>
        <taxon>Acidobacteriota</taxon>
        <taxon>Terriglobia</taxon>
        <taxon>Terriglobales</taxon>
        <taxon>Acidobacteriaceae</taxon>
        <taxon>Chloracidobacterium</taxon>
    </lineage>
</organism>
<dbReference type="Proteomes" id="UP000006791">
    <property type="component" value="Chromosome 1"/>
</dbReference>
<reference evidence="3 4" key="1">
    <citation type="journal article" date="2012" name="Environ. Microbiol.">
        <title>Complete genome of Candidatus Chloracidobacterium thermophilum, a chlorophyll-based photoheterotroph belonging to the phylum Acidobacteria.</title>
        <authorList>
            <person name="Garcia Costas A.M."/>
            <person name="Liu Z."/>
            <person name="Tomsho L.P."/>
            <person name="Schuster S.C."/>
            <person name="Ward D.M."/>
            <person name="Bryant D.A."/>
        </authorList>
    </citation>
    <scope>NUCLEOTIDE SEQUENCE [LARGE SCALE GENOMIC DNA]</scope>
    <source>
        <strain evidence="3 4">B</strain>
    </source>
</reference>
<dbReference type="HOGENOM" id="CLU_060077_7_3_0"/>
<dbReference type="PANTHER" id="PTHR30204:SF58">
    <property type="entry name" value="HTH-TYPE TRANSCRIPTIONAL REGULATOR YFMP"/>
    <property type="match status" value="1"/>
</dbReference>
<dbReference type="InterPro" id="IPR000551">
    <property type="entry name" value="MerR-type_HTH_dom"/>
</dbReference>
<dbReference type="Gene3D" id="1.10.1660.10">
    <property type="match status" value="1"/>
</dbReference>
<evidence type="ECO:0000313" key="4">
    <source>
        <dbReference type="Proteomes" id="UP000006791"/>
    </source>
</evidence>
<keyword evidence="4" id="KW-1185">Reference proteome</keyword>
<dbReference type="Pfam" id="PF13411">
    <property type="entry name" value="MerR_1"/>
    <property type="match status" value="1"/>
</dbReference>
<accession>G2LHI1</accession>
<protein>
    <submittedName>
        <fullName evidence="3">Putative transcriptional regulator</fullName>
    </submittedName>
</protein>
<evidence type="ECO:0000259" key="2">
    <source>
        <dbReference type="PROSITE" id="PS50937"/>
    </source>
</evidence>
<name>G2LHI1_CHLTF</name>
<dbReference type="KEGG" id="ctm:Cabther_A1899"/>